<sequence length="99" mass="10284">MRTHALLIALAAGVFSTASLAQSTAGPSAPPGKGKPDSQAVSKADYGVEDCRKDMANAEDAKRAGHITDKEHAEQKKMAQTKMRRDAGRGESDGGKAAC</sequence>
<evidence type="ECO:0000256" key="2">
    <source>
        <dbReference type="SAM" id="SignalP"/>
    </source>
</evidence>
<feature type="signal peptide" evidence="2">
    <location>
        <begin position="1"/>
        <end position="21"/>
    </location>
</feature>
<dbReference type="Proteomes" id="UP000887222">
    <property type="component" value="Unassembled WGS sequence"/>
</dbReference>
<dbReference type="RefSeq" id="WP_220806639.1">
    <property type="nucleotide sequence ID" value="NZ_BPMK01000002.1"/>
</dbReference>
<feature type="chain" id="PRO_5046691296" evidence="2">
    <location>
        <begin position="22"/>
        <end position="99"/>
    </location>
</feature>
<evidence type="ECO:0000256" key="1">
    <source>
        <dbReference type="SAM" id="MobiDB-lite"/>
    </source>
</evidence>
<gene>
    <name evidence="3" type="ORF">NCCP691_04710</name>
</gene>
<evidence type="ECO:0000313" key="3">
    <source>
        <dbReference type="EMBL" id="GIZ50457.1"/>
    </source>
</evidence>
<feature type="region of interest" description="Disordered" evidence="1">
    <location>
        <begin position="21"/>
        <end position="99"/>
    </location>
</feature>
<protein>
    <submittedName>
        <fullName evidence="3">Uncharacterized protein</fullName>
    </submittedName>
</protein>
<comment type="caution">
    <text evidence="3">The sequence shown here is derived from an EMBL/GenBank/DDBJ whole genome shotgun (WGS) entry which is preliminary data.</text>
</comment>
<keyword evidence="4" id="KW-1185">Reference proteome</keyword>
<proteinExistence type="predicted"/>
<evidence type="ECO:0000313" key="4">
    <source>
        <dbReference type="Proteomes" id="UP000887222"/>
    </source>
</evidence>
<dbReference type="EMBL" id="BPMK01000002">
    <property type="protein sequence ID" value="GIZ50457.1"/>
    <property type="molecule type" value="Genomic_DNA"/>
</dbReference>
<name>A0ABQ4PZY4_9BURK</name>
<keyword evidence="2" id="KW-0732">Signal</keyword>
<organism evidence="3 4">
    <name type="scientific">Noviherbaspirillum aridicola</name>
    <dbReference type="NCBI Taxonomy" id="2849687"/>
    <lineage>
        <taxon>Bacteria</taxon>
        <taxon>Pseudomonadati</taxon>
        <taxon>Pseudomonadota</taxon>
        <taxon>Betaproteobacteria</taxon>
        <taxon>Burkholderiales</taxon>
        <taxon>Oxalobacteraceae</taxon>
        <taxon>Noviherbaspirillum</taxon>
    </lineage>
</organism>
<accession>A0ABQ4PZY4</accession>
<reference evidence="3 4" key="1">
    <citation type="journal article" date="2022" name="Int. J. Syst. Evol. Microbiol.">
        <title>Noviherbaspirillum aridicola sp. nov., isolated from an arid soil in Pakistan.</title>
        <authorList>
            <person name="Khan I.U."/>
            <person name="Saqib M."/>
            <person name="Amin A."/>
            <person name="Hussain F."/>
            <person name="Li L."/>
            <person name="Liu Y.H."/>
            <person name="Fang B.Z."/>
            <person name="Ahmed I."/>
            <person name="Li W.J."/>
        </authorList>
    </citation>
    <scope>NUCLEOTIDE SEQUENCE [LARGE SCALE GENOMIC DNA]</scope>
    <source>
        <strain evidence="3 4">NCCP-691</strain>
    </source>
</reference>
<feature type="compositionally biased region" description="Basic and acidic residues" evidence="1">
    <location>
        <begin position="49"/>
        <end position="99"/>
    </location>
</feature>